<sequence length="287" mass="31862">MFPEPLNGLSVWVSRLYNHGEDFWTSVQKRVTDSLHKEASEKMTEGDKMDDCGSTEDMDVSREEKNEGGNQAGGPTPEPPSQVNKAKNRSAAVETNTQPRGGKKPKPSSEKSRRGLDLQAEETGRCSMKCPKCEFKFVPSVKFVKEKNEQGKFSIDLHTESNDALFFTDKFACPKQAPDTEVNCPNCKYSFLYKRVATSVNNNRGGFDINLSIKIPKEDQQQGRTGDDQPATQGNSDASDMQSVNEVQEEQGMEQDHPKPSAEPTGSNTDESSWLASFRNKLPVLIS</sequence>
<gene>
    <name evidence="2" type="ORF">ILYODFUR_026201</name>
</gene>
<accession>A0ABV0U8J2</accession>
<feature type="region of interest" description="Disordered" evidence="1">
    <location>
        <begin position="35"/>
        <end position="121"/>
    </location>
</feature>
<feature type="compositionally biased region" description="Basic and acidic residues" evidence="1">
    <location>
        <begin position="215"/>
        <end position="227"/>
    </location>
</feature>
<evidence type="ECO:0000256" key="1">
    <source>
        <dbReference type="SAM" id="MobiDB-lite"/>
    </source>
</evidence>
<dbReference type="EMBL" id="JAHRIQ010061212">
    <property type="protein sequence ID" value="MEQ2241518.1"/>
    <property type="molecule type" value="Genomic_DNA"/>
</dbReference>
<feature type="compositionally biased region" description="Polar residues" evidence="1">
    <location>
        <begin position="230"/>
        <end position="246"/>
    </location>
</feature>
<reference evidence="2 3" key="1">
    <citation type="submission" date="2021-06" db="EMBL/GenBank/DDBJ databases">
        <authorList>
            <person name="Palmer J.M."/>
        </authorList>
    </citation>
    <scope>NUCLEOTIDE SEQUENCE [LARGE SCALE GENOMIC DNA]</scope>
    <source>
        <strain evidence="3">if_2019</strain>
        <tissue evidence="2">Muscle</tissue>
    </source>
</reference>
<feature type="compositionally biased region" description="Basic and acidic residues" evidence="1">
    <location>
        <begin position="107"/>
        <end position="116"/>
    </location>
</feature>
<feature type="compositionally biased region" description="Basic and acidic residues" evidence="1">
    <location>
        <begin position="35"/>
        <end position="51"/>
    </location>
</feature>
<dbReference type="Proteomes" id="UP001482620">
    <property type="component" value="Unassembled WGS sequence"/>
</dbReference>
<feature type="compositionally biased region" description="Polar residues" evidence="1">
    <location>
        <begin position="264"/>
        <end position="275"/>
    </location>
</feature>
<proteinExistence type="predicted"/>
<evidence type="ECO:0000313" key="3">
    <source>
        <dbReference type="Proteomes" id="UP001482620"/>
    </source>
</evidence>
<keyword evidence="3" id="KW-1185">Reference proteome</keyword>
<organism evidence="2 3">
    <name type="scientific">Ilyodon furcidens</name>
    <name type="common">goldbreast splitfin</name>
    <dbReference type="NCBI Taxonomy" id="33524"/>
    <lineage>
        <taxon>Eukaryota</taxon>
        <taxon>Metazoa</taxon>
        <taxon>Chordata</taxon>
        <taxon>Craniata</taxon>
        <taxon>Vertebrata</taxon>
        <taxon>Euteleostomi</taxon>
        <taxon>Actinopterygii</taxon>
        <taxon>Neopterygii</taxon>
        <taxon>Teleostei</taxon>
        <taxon>Neoteleostei</taxon>
        <taxon>Acanthomorphata</taxon>
        <taxon>Ovalentaria</taxon>
        <taxon>Atherinomorphae</taxon>
        <taxon>Cyprinodontiformes</taxon>
        <taxon>Goodeidae</taxon>
        <taxon>Ilyodon</taxon>
    </lineage>
</organism>
<protein>
    <submittedName>
        <fullName evidence="2">Uncharacterized protein</fullName>
    </submittedName>
</protein>
<name>A0ABV0U8J2_9TELE</name>
<feature type="region of interest" description="Disordered" evidence="1">
    <location>
        <begin position="213"/>
        <end position="275"/>
    </location>
</feature>
<evidence type="ECO:0000313" key="2">
    <source>
        <dbReference type="EMBL" id="MEQ2241518.1"/>
    </source>
</evidence>
<comment type="caution">
    <text evidence="2">The sequence shown here is derived from an EMBL/GenBank/DDBJ whole genome shotgun (WGS) entry which is preliminary data.</text>
</comment>